<organism evidence="2 3">
    <name type="scientific">Humibacillus xanthopallidus</name>
    <dbReference type="NCBI Taxonomy" id="412689"/>
    <lineage>
        <taxon>Bacteria</taxon>
        <taxon>Bacillati</taxon>
        <taxon>Actinomycetota</taxon>
        <taxon>Actinomycetes</taxon>
        <taxon>Micrococcales</taxon>
        <taxon>Intrasporangiaceae</taxon>
        <taxon>Humibacillus</taxon>
    </lineage>
</organism>
<dbReference type="EMBL" id="VFPM01000001">
    <property type="protein sequence ID" value="TQM65148.1"/>
    <property type="molecule type" value="Genomic_DNA"/>
</dbReference>
<feature type="domain" description="DUF4062" evidence="1">
    <location>
        <begin position="36"/>
        <end position="118"/>
    </location>
</feature>
<protein>
    <submittedName>
        <fullName evidence="2">Uncharacterized protein DUF4062</fullName>
    </submittedName>
</protein>
<gene>
    <name evidence="2" type="ORF">FBY41_1533</name>
</gene>
<dbReference type="InterPro" id="IPR025139">
    <property type="entry name" value="DUF4062"/>
</dbReference>
<keyword evidence="3" id="KW-1185">Reference proteome</keyword>
<dbReference type="AlphaFoldDB" id="A0A543I3I2"/>
<accession>A0A543I3I2</accession>
<proteinExistence type="predicted"/>
<comment type="caution">
    <text evidence="2">The sequence shown here is derived from an EMBL/GenBank/DDBJ whole genome shotgun (WGS) entry which is preliminary data.</text>
</comment>
<dbReference type="Proteomes" id="UP000316747">
    <property type="component" value="Unassembled WGS sequence"/>
</dbReference>
<reference evidence="2 3" key="1">
    <citation type="submission" date="2019-06" db="EMBL/GenBank/DDBJ databases">
        <title>Genome sequencing of plant associated microbes to promote plant fitness in Sorghum bicolor and Oryza sativa.</title>
        <authorList>
            <person name="Coleman-Derr D."/>
        </authorList>
    </citation>
    <scope>NUCLEOTIDE SEQUENCE [LARGE SCALE GENOMIC DNA]</scope>
    <source>
        <strain evidence="2 3">KV-663</strain>
    </source>
</reference>
<dbReference type="OrthoDB" id="135105at2"/>
<evidence type="ECO:0000313" key="2">
    <source>
        <dbReference type="EMBL" id="TQM65148.1"/>
    </source>
</evidence>
<dbReference type="Pfam" id="PF13271">
    <property type="entry name" value="DUF4062"/>
    <property type="match status" value="1"/>
</dbReference>
<sequence length="395" mass="42899">MPLEHDNGAVTIQIDQSGTAHRPDPASFASWASDQRVFISSTMGALTPLRGALANAIADLGAYPVWFEDFGGRDDDAEVAYLGEVATSTIYLGILGRDYGRIDKAQRLSATHAEYREAERLGLLVSVWVQQEEDMLADEFNFLSEVRLFHTTGSFSDESDLVSKVSRRLEAMCAEAVSPWAKLGDAVIRARDITDDGRRVVLRAAVHSRDVLAILEGLRPTNFGGREVRLTWAGRSVPVRVTDVTTTTTASRSTAVVIEMQRGDTSSGGSPFGMTASFSFGTTTYTSDDLAVLDMRRLLFQEELPSGLHTFGGSIRDFTVDLPGRAVPMALYQAVFTLLATEALVESGRAMHVESAQISPVGPGGRRIRLAWVGHTDRGGRRTRVSLDGVMPVDS</sequence>
<evidence type="ECO:0000259" key="1">
    <source>
        <dbReference type="Pfam" id="PF13271"/>
    </source>
</evidence>
<evidence type="ECO:0000313" key="3">
    <source>
        <dbReference type="Proteomes" id="UP000316747"/>
    </source>
</evidence>
<name>A0A543I3I2_9MICO</name>